<protein>
    <submittedName>
        <fullName evidence="2">Uncharacterized protein</fullName>
    </submittedName>
</protein>
<dbReference type="Proteomes" id="UP000045842">
    <property type="component" value="Unassembled WGS sequence"/>
</dbReference>
<feature type="compositionally biased region" description="Low complexity" evidence="1">
    <location>
        <begin position="188"/>
        <end position="202"/>
    </location>
</feature>
<evidence type="ECO:0000313" key="2">
    <source>
        <dbReference type="EMBL" id="CFE47769.1"/>
    </source>
</evidence>
<evidence type="ECO:0000313" key="5">
    <source>
        <dbReference type="EMBL" id="COV78547.1"/>
    </source>
</evidence>
<evidence type="ECO:0000313" key="3">
    <source>
        <dbReference type="EMBL" id="CKS12113.1"/>
    </source>
</evidence>
<evidence type="ECO:0000313" key="7">
    <source>
        <dbReference type="Proteomes" id="UP000039217"/>
    </source>
</evidence>
<feature type="region of interest" description="Disordered" evidence="1">
    <location>
        <begin position="169"/>
        <end position="216"/>
    </location>
</feature>
<dbReference type="EMBL" id="CSAD01000340">
    <property type="protein sequence ID" value="COV78547.1"/>
    <property type="molecule type" value="Genomic_DNA"/>
</dbReference>
<dbReference type="AlphaFoldDB" id="A0A654TIG1"/>
<evidence type="ECO:0000313" key="8">
    <source>
        <dbReference type="Proteomes" id="UP000045842"/>
    </source>
</evidence>
<proteinExistence type="predicted"/>
<reference evidence="7 8" key="1">
    <citation type="submission" date="2015-03" db="EMBL/GenBank/DDBJ databases">
        <authorList>
            <consortium name="Pathogen Informatics"/>
        </authorList>
    </citation>
    <scope>NUCLEOTIDE SEQUENCE [LARGE SCALE GENOMIC DNA]</scope>
    <source>
        <strain evidence="3 11">Bir 187</strain>
        <strain evidence="4 7">D00501624</strain>
        <strain evidence="5 8">G09801536</strain>
        <strain evidence="2 9">H09601792</strain>
        <strain evidence="6 10">P00601463</strain>
    </source>
</reference>
<feature type="compositionally biased region" description="Polar residues" evidence="1">
    <location>
        <begin position="1"/>
        <end position="19"/>
    </location>
</feature>
<evidence type="ECO:0000313" key="4">
    <source>
        <dbReference type="EMBL" id="CNU57807.1"/>
    </source>
</evidence>
<dbReference type="EMBL" id="CNFU01000576">
    <property type="protein sequence ID" value="CKS12113.1"/>
    <property type="molecule type" value="Genomic_DNA"/>
</dbReference>
<feature type="region of interest" description="Disordered" evidence="1">
    <location>
        <begin position="75"/>
        <end position="99"/>
    </location>
</feature>
<name>A0A654TIG1_MYCTX</name>
<dbReference type="EMBL" id="CQQC01000201">
    <property type="protein sequence ID" value="CNU57807.1"/>
    <property type="molecule type" value="Genomic_DNA"/>
</dbReference>
<gene>
    <name evidence="4" type="ORF">ERS007661_00884</name>
    <name evidence="5" type="ORF">ERS007679_02455</name>
    <name evidence="2" type="ORF">ERS007688_00858</name>
    <name evidence="6" type="ORF">ERS007741_01876</name>
    <name evidence="3" type="ORF">ERS027661_02619</name>
</gene>
<accession>A0A654TIG1</accession>
<evidence type="ECO:0000313" key="6">
    <source>
        <dbReference type="EMBL" id="COW22667.1"/>
    </source>
</evidence>
<sequence length="216" mass="22278">MRNGSPAVQSRRCSATGSGPSEIRGRSRSSAIVRARSARWCSRASAAATTVSRESATRSVSRSNSVSVSNWASSMTSAVSGGSPSGGGHASTVSPERRSVSRAAARTVVLPVPMPPVIRTLTGTVGAFASSRRARRAAGGTSVRESVTDASYAWPRFLHPLCCTAGRRRLPHHSPSPSRSPAFPLMRPSPNGAPGPAGSAPNTDAASTDSIVLTRD</sequence>
<dbReference type="EMBL" id="CHKL01000184">
    <property type="protein sequence ID" value="COW22667.1"/>
    <property type="molecule type" value="Genomic_DNA"/>
</dbReference>
<dbReference type="Proteomes" id="UP000048600">
    <property type="component" value="Unassembled WGS sequence"/>
</dbReference>
<evidence type="ECO:0000313" key="11">
    <source>
        <dbReference type="Proteomes" id="UP000049023"/>
    </source>
</evidence>
<dbReference type="Proteomes" id="UP000039217">
    <property type="component" value="Unassembled WGS sequence"/>
</dbReference>
<dbReference type="Proteomes" id="UP000046947">
    <property type="component" value="Unassembled WGS sequence"/>
</dbReference>
<dbReference type="EMBL" id="CFOH01000093">
    <property type="protein sequence ID" value="CFE47769.1"/>
    <property type="molecule type" value="Genomic_DNA"/>
</dbReference>
<feature type="compositionally biased region" description="Polar residues" evidence="1">
    <location>
        <begin position="204"/>
        <end position="216"/>
    </location>
</feature>
<feature type="region of interest" description="Disordered" evidence="1">
    <location>
        <begin position="1"/>
        <end position="31"/>
    </location>
</feature>
<dbReference type="Proteomes" id="UP000049023">
    <property type="component" value="Unassembled WGS sequence"/>
</dbReference>
<organism evidence="2 9">
    <name type="scientific">Mycobacterium tuberculosis</name>
    <dbReference type="NCBI Taxonomy" id="1773"/>
    <lineage>
        <taxon>Bacteria</taxon>
        <taxon>Bacillati</taxon>
        <taxon>Actinomycetota</taxon>
        <taxon>Actinomycetes</taxon>
        <taxon>Mycobacteriales</taxon>
        <taxon>Mycobacteriaceae</taxon>
        <taxon>Mycobacterium</taxon>
        <taxon>Mycobacterium tuberculosis complex</taxon>
    </lineage>
</organism>
<evidence type="ECO:0000256" key="1">
    <source>
        <dbReference type="SAM" id="MobiDB-lite"/>
    </source>
</evidence>
<evidence type="ECO:0000313" key="10">
    <source>
        <dbReference type="Proteomes" id="UP000048600"/>
    </source>
</evidence>
<evidence type="ECO:0000313" key="9">
    <source>
        <dbReference type="Proteomes" id="UP000046947"/>
    </source>
</evidence>